<dbReference type="InterPro" id="IPR043128">
    <property type="entry name" value="Rev_trsase/Diguanyl_cyclase"/>
</dbReference>
<name>A0ABV4TXY1_9GAMM</name>
<dbReference type="Pfam" id="PF00990">
    <property type="entry name" value="GGDEF"/>
    <property type="match status" value="1"/>
</dbReference>
<accession>A0ABV4TXY1</accession>
<evidence type="ECO:0000259" key="2">
    <source>
        <dbReference type="PROSITE" id="PS50883"/>
    </source>
</evidence>
<dbReference type="PANTHER" id="PTHR44757:SF2">
    <property type="entry name" value="BIOFILM ARCHITECTURE MAINTENANCE PROTEIN MBAA"/>
    <property type="match status" value="1"/>
</dbReference>
<feature type="domain" description="PAS" evidence="1">
    <location>
        <begin position="10"/>
        <end position="50"/>
    </location>
</feature>
<dbReference type="InterPro" id="IPR000014">
    <property type="entry name" value="PAS"/>
</dbReference>
<dbReference type="PANTHER" id="PTHR44757">
    <property type="entry name" value="DIGUANYLATE CYCLASE DGCP"/>
    <property type="match status" value="1"/>
</dbReference>
<dbReference type="RefSeq" id="WP_373655723.1">
    <property type="nucleotide sequence ID" value="NZ_JBGUAW010000005.1"/>
</dbReference>
<organism evidence="4 5">
    <name type="scientific">Thiohalorhabdus methylotrophus</name>
    <dbReference type="NCBI Taxonomy" id="3242694"/>
    <lineage>
        <taxon>Bacteria</taxon>
        <taxon>Pseudomonadati</taxon>
        <taxon>Pseudomonadota</taxon>
        <taxon>Gammaproteobacteria</taxon>
        <taxon>Thiohalorhabdales</taxon>
        <taxon>Thiohalorhabdaceae</taxon>
        <taxon>Thiohalorhabdus</taxon>
    </lineage>
</organism>
<dbReference type="NCBIfam" id="TIGR00229">
    <property type="entry name" value="sensory_box"/>
    <property type="match status" value="1"/>
</dbReference>
<dbReference type="Gene3D" id="3.20.20.450">
    <property type="entry name" value="EAL domain"/>
    <property type="match status" value="1"/>
</dbReference>
<sequence length="565" mass="62168">MSCAPINAPLGPVPDPVVAADSSLQIIGFNTGAEAVFGCPAREVLGRDLVSLFPERFVSVLYDGLGELREEAPETGRVSRRLNLFGVRQDGEEVALDATLCMLQSGRAESSVVLVLRSHSMAAEQGPQPDQGKTDGLTALPNRILFPELVDQSLKRLEHHGRNAAVILIDLNRFRLINSSLGQAGGDRLLTQVGRRLQSHLRPGDTVGRQGGDQFAVFLNDLGEVEHIPPLVARLMDSFSDPFQVQGYELFVTASAGVSVFPDDGTTSEDLLQRADMARTRAEDTVQNNWAFFAPDLDTKAWERLELEARLSRALERQEFHLVYQPIVDLASHRMIGVEALLRWAHPELGPVSPGVFIPLLEETGMIVAVGQWVLQEACQQLRAWQDAGVGPLDLSINLSPRQFADRQLESILEGALRESGVGPGQIRLEITESLFLRDLPEASEILSRLNDRGFRLALDDFGTGFSALNYLRRLPFHSLKIDRSFLADIPRVVEDTALVRGIIHLADTLRIRTVAEGVERSEQAEFLRWLGCPEAQGFGFSPPVSAEDISRLAWQGGFLSLAPE</sequence>
<dbReference type="SUPFAM" id="SSF55785">
    <property type="entry name" value="PYP-like sensor domain (PAS domain)"/>
    <property type="match status" value="1"/>
</dbReference>
<protein>
    <submittedName>
        <fullName evidence="4">EAL domain-containing protein</fullName>
    </submittedName>
</protein>
<evidence type="ECO:0000313" key="4">
    <source>
        <dbReference type="EMBL" id="MFA9460940.1"/>
    </source>
</evidence>
<dbReference type="PROSITE" id="PS50887">
    <property type="entry name" value="GGDEF"/>
    <property type="match status" value="1"/>
</dbReference>
<dbReference type="EMBL" id="JBGUAW010000005">
    <property type="protein sequence ID" value="MFA9460940.1"/>
    <property type="molecule type" value="Genomic_DNA"/>
</dbReference>
<dbReference type="SMART" id="SM00267">
    <property type="entry name" value="GGDEF"/>
    <property type="match status" value="1"/>
</dbReference>
<dbReference type="CDD" id="cd01949">
    <property type="entry name" value="GGDEF"/>
    <property type="match status" value="1"/>
</dbReference>
<dbReference type="Gene3D" id="3.30.70.270">
    <property type="match status" value="1"/>
</dbReference>
<feature type="domain" description="EAL" evidence="2">
    <location>
        <begin position="304"/>
        <end position="558"/>
    </location>
</feature>
<gene>
    <name evidence="4" type="ORF">ACERLL_08895</name>
</gene>
<dbReference type="PROSITE" id="PS50112">
    <property type="entry name" value="PAS"/>
    <property type="match status" value="1"/>
</dbReference>
<comment type="caution">
    <text evidence="4">The sequence shown here is derived from an EMBL/GenBank/DDBJ whole genome shotgun (WGS) entry which is preliminary data.</text>
</comment>
<reference evidence="4 5" key="1">
    <citation type="submission" date="2024-08" db="EMBL/GenBank/DDBJ databases">
        <title>Whole-genome sequencing of halo(alkali)philic microorganisms from hypersaline lakes.</title>
        <authorList>
            <person name="Sorokin D.Y."/>
            <person name="Merkel A.Y."/>
            <person name="Messina E."/>
            <person name="Yakimov M."/>
        </authorList>
    </citation>
    <scope>NUCLEOTIDE SEQUENCE [LARGE SCALE GENOMIC DNA]</scope>
    <source>
        <strain evidence="4 5">Cl-TMA</strain>
    </source>
</reference>
<evidence type="ECO:0000313" key="5">
    <source>
        <dbReference type="Proteomes" id="UP001575181"/>
    </source>
</evidence>
<dbReference type="InterPro" id="IPR013767">
    <property type="entry name" value="PAS_fold"/>
</dbReference>
<dbReference type="SMART" id="SM00091">
    <property type="entry name" value="PAS"/>
    <property type="match status" value="1"/>
</dbReference>
<dbReference type="InterPro" id="IPR029787">
    <property type="entry name" value="Nucleotide_cyclase"/>
</dbReference>
<evidence type="ECO:0000259" key="3">
    <source>
        <dbReference type="PROSITE" id="PS50887"/>
    </source>
</evidence>
<dbReference type="InterPro" id="IPR001633">
    <property type="entry name" value="EAL_dom"/>
</dbReference>
<dbReference type="Gene3D" id="3.30.450.20">
    <property type="entry name" value="PAS domain"/>
    <property type="match status" value="1"/>
</dbReference>
<proteinExistence type="predicted"/>
<dbReference type="CDD" id="cd00130">
    <property type="entry name" value="PAS"/>
    <property type="match status" value="1"/>
</dbReference>
<dbReference type="InterPro" id="IPR052155">
    <property type="entry name" value="Biofilm_reg_signaling"/>
</dbReference>
<dbReference type="SUPFAM" id="SSF141868">
    <property type="entry name" value="EAL domain-like"/>
    <property type="match status" value="1"/>
</dbReference>
<dbReference type="Pfam" id="PF00989">
    <property type="entry name" value="PAS"/>
    <property type="match status" value="1"/>
</dbReference>
<keyword evidence="5" id="KW-1185">Reference proteome</keyword>
<dbReference type="SUPFAM" id="SSF55073">
    <property type="entry name" value="Nucleotide cyclase"/>
    <property type="match status" value="1"/>
</dbReference>
<feature type="domain" description="GGDEF" evidence="3">
    <location>
        <begin position="162"/>
        <end position="295"/>
    </location>
</feature>
<dbReference type="NCBIfam" id="TIGR00254">
    <property type="entry name" value="GGDEF"/>
    <property type="match status" value="1"/>
</dbReference>
<dbReference type="Pfam" id="PF00563">
    <property type="entry name" value="EAL"/>
    <property type="match status" value="1"/>
</dbReference>
<dbReference type="CDD" id="cd01948">
    <property type="entry name" value="EAL"/>
    <property type="match status" value="1"/>
</dbReference>
<evidence type="ECO:0000259" key="1">
    <source>
        <dbReference type="PROSITE" id="PS50112"/>
    </source>
</evidence>
<dbReference type="Proteomes" id="UP001575181">
    <property type="component" value="Unassembled WGS sequence"/>
</dbReference>
<dbReference type="PROSITE" id="PS50883">
    <property type="entry name" value="EAL"/>
    <property type="match status" value="1"/>
</dbReference>
<dbReference type="SMART" id="SM00052">
    <property type="entry name" value="EAL"/>
    <property type="match status" value="1"/>
</dbReference>
<dbReference type="InterPro" id="IPR035919">
    <property type="entry name" value="EAL_sf"/>
</dbReference>
<dbReference type="InterPro" id="IPR035965">
    <property type="entry name" value="PAS-like_dom_sf"/>
</dbReference>
<dbReference type="InterPro" id="IPR000160">
    <property type="entry name" value="GGDEF_dom"/>
</dbReference>